<evidence type="ECO:0000256" key="2">
    <source>
        <dbReference type="ARBA" id="ARBA00023163"/>
    </source>
</evidence>
<protein>
    <submittedName>
        <fullName evidence="4">AraC-like DNA-binding protein</fullName>
    </submittedName>
</protein>
<gene>
    <name evidence="4" type="ORF">BKA10_001229</name>
</gene>
<dbReference type="RefSeq" id="WP_183499103.1">
    <property type="nucleotide sequence ID" value="NZ_BAABCO010000001.1"/>
</dbReference>
<dbReference type="InterPro" id="IPR014710">
    <property type="entry name" value="RmlC-like_jellyroll"/>
</dbReference>
<dbReference type="PANTHER" id="PTHR11019:SF199">
    <property type="entry name" value="HTH-TYPE TRANSCRIPTIONAL REGULATOR NIMR"/>
    <property type="match status" value="1"/>
</dbReference>
<evidence type="ECO:0000256" key="1">
    <source>
        <dbReference type="ARBA" id="ARBA00023015"/>
    </source>
</evidence>
<dbReference type="PANTHER" id="PTHR11019">
    <property type="entry name" value="HTH-TYPE TRANSCRIPTIONAL REGULATOR NIMR"/>
    <property type="match status" value="1"/>
</dbReference>
<evidence type="ECO:0000259" key="3">
    <source>
        <dbReference type="PROSITE" id="PS01124"/>
    </source>
</evidence>
<evidence type="ECO:0000313" key="5">
    <source>
        <dbReference type="Proteomes" id="UP000549113"/>
    </source>
</evidence>
<dbReference type="GO" id="GO:0043565">
    <property type="term" value="F:sequence-specific DNA binding"/>
    <property type="evidence" value="ECO:0007669"/>
    <property type="project" value="InterPro"/>
</dbReference>
<keyword evidence="5" id="KW-1185">Reference proteome</keyword>
<sequence length="253" mass="28071">MNFAELGRVVARTNAIRFHGHEMHSHDEPHLVHLVSGTGRLTVEGRTVILRAHHSAWIPAREPHALVLSDDGMALGPILHDTAVPPEGRTRILGEIRMLSDFITVLLCAAPETDDEREPFRQALEDLLHSLTREHFPLKYPTHAVAYAVAMDAAVYDGTLSELAERHFTSIRHLQRLFLEETGMTFARWRTRTRLNAAIANLRAGGTIRTAMHESGFQTRQGLLKAMSRECGVPLADLIAHEDGPLALLDAAA</sequence>
<comment type="caution">
    <text evidence="4">The sequence shown here is derived from an EMBL/GenBank/DDBJ whole genome shotgun (WGS) entry which is preliminary data.</text>
</comment>
<dbReference type="Proteomes" id="UP000549113">
    <property type="component" value="Unassembled WGS sequence"/>
</dbReference>
<dbReference type="SMART" id="SM00342">
    <property type="entry name" value="HTH_ARAC"/>
    <property type="match status" value="1"/>
</dbReference>
<dbReference type="Pfam" id="PF07883">
    <property type="entry name" value="Cupin_2"/>
    <property type="match status" value="1"/>
</dbReference>
<organism evidence="4 5">
    <name type="scientific">Microbacterium invictum</name>
    <dbReference type="NCBI Taxonomy" id="515415"/>
    <lineage>
        <taxon>Bacteria</taxon>
        <taxon>Bacillati</taxon>
        <taxon>Actinomycetota</taxon>
        <taxon>Actinomycetes</taxon>
        <taxon>Micrococcales</taxon>
        <taxon>Microbacteriaceae</taxon>
        <taxon>Microbacterium</taxon>
    </lineage>
</organism>
<keyword evidence="4" id="KW-0238">DNA-binding</keyword>
<name>A0AA40SND6_9MICO</name>
<reference evidence="4 5" key="1">
    <citation type="submission" date="2020-08" db="EMBL/GenBank/DDBJ databases">
        <title>Sequencing the genomes of 1000 actinobacteria strains.</title>
        <authorList>
            <person name="Klenk H.-P."/>
        </authorList>
    </citation>
    <scope>NUCLEOTIDE SEQUENCE [LARGE SCALE GENOMIC DNA]</scope>
    <source>
        <strain evidence="4 5">DSM 19600</strain>
    </source>
</reference>
<accession>A0AA40SND6</accession>
<dbReference type="InterPro" id="IPR009057">
    <property type="entry name" value="Homeodomain-like_sf"/>
</dbReference>
<dbReference type="InterPro" id="IPR013096">
    <property type="entry name" value="Cupin_2"/>
</dbReference>
<dbReference type="InterPro" id="IPR011051">
    <property type="entry name" value="RmlC_Cupin_sf"/>
</dbReference>
<dbReference type="SUPFAM" id="SSF51182">
    <property type="entry name" value="RmlC-like cupins"/>
    <property type="match status" value="1"/>
</dbReference>
<dbReference type="Gene3D" id="1.10.10.60">
    <property type="entry name" value="Homeodomain-like"/>
    <property type="match status" value="1"/>
</dbReference>
<dbReference type="EMBL" id="JACIFH010000001">
    <property type="protein sequence ID" value="MBB4139435.1"/>
    <property type="molecule type" value="Genomic_DNA"/>
</dbReference>
<keyword evidence="1" id="KW-0805">Transcription regulation</keyword>
<dbReference type="AlphaFoldDB" id="A0AA40SND6"/>
<dbReference type="Gene3D" id="2.60.120.10">
    <property type="entry name" value="Jelly Rolls"/>
    <property type="match status" value="1"/>
</dbReference>
<dbReference type="InterPro" id="IPR018060">
    <property type="entry name" value="HTH_AraC"/>
</dbReference>
<dbReference type="PROSITE" id="PS01124">
    <property type="entry name" value="HTH_ARAC_FAMILY_2"/>
    <property type="match status" value="1"/>
</dbReference>
<dbReference type="SUPFAM" id="SSF46689">
    <property type="entry name" value="Homeodomain-like"/>
    <property type="match status" value="1"/>
</dbReference>
<feature type="domain" description="HTH araC/xylS-type" evidence="3">
    <location>
        <begin position="159"/>
        <end position="241"/>
    </location>
</feature>
<keyword evidence="2" id="KW-0804">Transcription</keyword>
<evidence type="ECO:0000313" key="4">
    <source>
        <dbReference type="EMBL" id="MBB4139435.1"/>
    </source>
</evidence>
<dbReference type="GO" id="GO:0003700">
    <property type="term" value="F:DNA-binding transcription factor activity"/>
    <property type="evidence" value="ECO:0007669"/>
    <property type="project" value="InterPro"/>
</dbReference>
<dbReference type="Pfam" id="PF12833">
    <property type="entry name" value="HTH_18"/>
    <property type="match status" value="1"/>
</dbReference>
<proteinExistence type="predicted"/>